<dbReference type="CDD" id="cd16450">
    <property type="entry name" value="mRING-C3HGC3_RFWD3"/>
    <property type="match status" value="1"/>
</dbReference>
<evidence type="ECO:0000256" key="7">
    <source>
        <dbReference type="ARBA" id="ARBA00022679"/>
    </source>
</evidence>
<evidence type="ECO:0000256" key="10">
    <source>
        <dbReference type="ARBA" id="ARBA00022763"/>
    </source>
</evidence>
<dbReference type="Gene3D" id="3.30.40.10">
    <property type="entry name" value="Zinc/RING finger domain, C3HC4 (zinc finger)"/>
    <property type="match status" value="1"/>
</dbReference>
<gene>
    <name evidence="21" type="primary">RFWD3_1</name>
    <name evidence="21" type="ORF">IWQ60_001021</name>
</gene>
<keyword evidence="8" id="KW-0479">Metal-binding</keyword>
<dbReference type="InterPro" id="IPR037381">
    <property type="entry name" value="RFWD3"/>
</dbReference>
<dbReference type="EC" id="2.3.2.27" evidence="4"/>
<dbReference type="InterPro" id="IPR013083">
    <property type="entry name" value="Znf_RING/FYVE/PHD"/>
</dbReference>
<evidence type="ECO:0000256" key="3">
    <source>
        <dbReference type="ARBA" id="ARBA00004906"/>
    </source>
</evidence>
<keyword evidence="18" id="KW-0175">Coiled coil</keyword>
<keyword evidence="5" id="KW-0963">Cytoplasm</keyword>
<evidence type="ECO:0000259" key="20">
    <source>
        <dbReference type="PROSITE" id="PS50089"/>
    </source>
</evidence>
<dbReference type="InterPro" id="IPR018957">
    <property type="entry name" value="Znf_C3HC4_RING-type"/>
</dbReference>
<keyword evidence="22" id="KW-1185">Reference proteome</keyword>
<evidence type="ECO:0000256" key="5">
    <source>
        <dbReference type="ARBA" id="ARBA00022490"/>
    </source>
</evidence>
<dbReference type="GO" id="GO:0005737">
    <property type="term" value="C:cytoplasm"/>
    <property type="evidence" value="ECO:0007669"/>
    <property type="project" value="UniProtKB-SubCell"/>
</dbReference>
<feature type="domain" description="RING-type" evidence="20">
    <location>
        <begin position="233"/>
        <end position="285"/>
    </location>
</feature>
<evidence type="ECO:0000313" key="22">
    <source>
        <dbReference type="Proteomes" id="UP001150569"/>
    </source>
</evidence>
<evidence type="ECO:0000256" key="11">
    <source>
        <dbReference type="ARBA" id="ARBA00022771"/>
    </source>
</evidence>
<sequence>MSDQPRASSEEAVQPIEIITELPAPGLDSESLEATPPLSSETHLPPPDTLFQPFADIPRVLRTDAEADTLPDTPTRGRPLAFPRSPSRLLRSPSAPIARNVERFFDRHQSHRSHRLARTAYSEIIDSDDDDTASEVIVIADGHTTTLLPPPPPLPPSLRASSSTSVTPVTAQGTSARPVFSPENSQDDFRVIPKRPRLLPKRASPPGADQLFGVDPGGDDDAEDSGESKATECCICCEPLTTAGLHRVVSLRCGHLFGHSCILQWLNAGGPNRASAAQRFCPTCKQPATRHHIHPIYTRRILVTDNAEVEALKCRNRELESTLRKIETEKTRIALAARMLQGEHAELARKFDELQWAHDELARTLSERPEVAGGVAPRPKPTKFTWKATVTVASNNTACRVLAYDAFDHSILVSVPKAQLAFSSQGASHSPGVTSSGRQVGSPFPFGLVRISLDDPSQREYIGMHARALRDAAVCPVDGAHVLTTALDRTAKVVSLRLRAVVQSFPLEAPGWSCAWHPLQPARFVVGLANGAVQLFDIRDPPNTPSLPLGGRHRCRTPVHSLVYACHKPFDGIPLLIVGSSTVVYLIALTLPDARDTNTDLAAYADDGPAWYSINSPPGFDCYCARYDQASSTLLLSYRRMQHQALAHHAFRVTITDTAANNTADAAENGQDQTIDIAPRVSEVKPAESPSPHYTVRCEPLHTIEYSGTQTALVRTAIFTVDPVSDVPTCFAAAGDPATAEVKMWGLHPDTLHRSDAVPDRSLSEAKVDVVDVHYCYNHSSPAVLATLSGTQVNLYRVT</sequence>
<accession>A0A9W8ALA3</accession>
<dbReference type="SUPFAM" id="SSF50978">
    <property type="entry name" value="WD40 repeat-like"/>
    <property type="match status" value="1"/>
</dbReference>
<keyword evidence="9" id="KW-0677">Repeat</keyword>
<keyword evidence="21" id="KW-0012">Acyltransferase</keyword>
<keyword evidence="13" id="KW-0862">Zinc</keyword>
<evidence type="ECO:0000256" key="8">
    <source>
        <dbReference type="ARBA" id="ARBA00022723"/>
    </source>
</evidence>
<evidence type="ECO:0000256" key="16">
    <source>
        <dbReference type="ARBA" id="ARBA00034306"/>
    </source>
</evidence>
<dbReference type="Pfam" id="PF23419">
    <property type="entry name" value="WD40_RFWD3"/>
    <property type="match status" value="1"/>
</dbReference>
<dbReference type="InterPro" id="IPR001841">
    <property type="entry name" value="Znf_RING"/>
</dbReference>
<dbReference type="InterPro" id="IPR056527">
    <property type="entry name" value="WD40_RFWD3"/>
</dbReference>
<proteinExistence type="predicted"/>
<dbReference type="Pfam" id="PF00097">
    <property type="entry name" value="zf-C3HC4"/>
    <property type="match status" value="1"/>
</dbReference>
<dbReference type="GO" id="GO:0016604">
    <property type="term" value="C:nuclear body"/>
    <property type="evidence" value="ECO:0007669"/>
    <property type="project" value="UniProtKB-SubCell"/>
</dbReference>
<dbReference type="PANTHER" id="PTHR16047:SF7">
    <property type="entry name" value="E3 UBIQUITIN-PROTEIN LIGASE RFWD3"/>
    <property type="match status" value="1"/>
</dbReference>
<keyword evidence="11 17" id="KW-0863">Zinc-finger</keyword>
<dbReference type="InterPro" id="IPR015943">
    <property type="entry name" value="WD40/YVTN_repeat-like_dom_sf"/>
</dbReference>
<evidence type="ECO:0000256" key="12">
    <source>
        <dbReference type="ARBA" id="ARBA00022786"/>
    </source>
</evidence>
<dbReference type="GO" id="GO:0016567">
    <property type="term" value="P:protein ubiquitination"/>
    <property type="evidence" value="ECO:0007669"/>
    <property type="project" value="InterPro"/>
</dbReference>
<keyword evidence="7 21" id="KW-0808">Transferase</keyword>
<dbReference type="GO" id="GO:0008270">
    <property type="term" value="F:zinc ion binding"/>
    <property type="evidence" value="ECO:0007669"/>
    <property type="project" value="UniProtKB-KW"/>
</dbReference>
<comment type="pathway">
    <text evidence="3">Protein modification; protein ubiquitination.</text>
</comment>
<feature type="compositionally biased region" description="Low complexity" evidence="19">
    <location>
        <begin position="157"/>
        <end position="170"/>
    </location>
</feature>
<dbReference type="GO" id="GO:0036297">
    <property type="term" value="P:interstrand cross-link repair"/>
    <property type="evidence" value="ECO:0007669"/>
    <property type="project" value="InterPro"/>
</dbReference>
<dbReference type="InterPro" id="IPR036322">
    <property type="entry name" value="WD40_repeat_dom_sf"/>
</dbReference>
<dbReference type="PROSITE" id="PS50089">
    <property type="entry name" value="ZF_RING_2"/>
    <property type="match status" value="1"/>
</dbReference>
<feature type="coiled-coil region" evidence="18">
    <location>
        <begin position="302"/>
        <end position="329"/>
    </location>
</feature>
<evidence type="ECO:0000256" key="1">
    <source>
        <dbReference type="ARBA" id="ARBA00000900"/>
    </source>
</evidence>
<dbReference type="PANTHER" id="PTHR16047">
    <property type="entry name" value="RFWD3 PROTEIN"/>
    <property type="match status" value="1"/>
</dbReference>
<keyword evidence="14" id="KW-0234">DNA repair</keyword>
<evidence type="ECO:0000313" key="21">
    <source>
        <dbReference type="EMBL" id="KAJ1929591.1"/>
    </source>
</evidence>
<evidence type="ECO:0000256" key="2">
    <source>
        <dbReference type="ARBA" id="ARBA00004496"/>
    </source>
</evidence>
<feature type="region of interest" description="Disordered" evidence="19">
    <location>
        <begin position="143"/>
        <end position="224"/>
    </location>
</feature>
<dbReference type="Gene3D" id="2.130.10.10">
    <property type="entry name" value="YVTN repeat-like/Quinoprotein amine dehydrogenase"/>
    <property type="match status" value="1"/>
</dbReference>
<comment type="catalytic activity">
    <reaction evidence="1">
        <text>S-ubiquitinyl-[E2 ubiquitin-conjugating enzyme]-L-cysteine + [acceptor protein]-L-lysine = [E2 ubiquitin-conjugating enzyme]-L-cysteine + N(6)-ubiquitinyl-[acceptor protein]-L-lysine.</text>
        <dbReference type="EC" id="2.3.2.27"/>
    </reaction>
</comment>
<keyword evidence="15" id="KW-0539">Nucleus</keyword>
<evidence type="ECO:0000256" key="14">
    <source>
        <dbReference type="ARBA" id="ARBA00023204"/>
    </source>
</evidence>
<dbReference type="SUPFAM" id="SSF57850">
    <property type="entry name" value="RING/U-box"/>
    <property type="match status" value="1"/>
</dbReference>
<evidence type="ECO:0000256" key="13">
    <source>
        <dbReference type="ARBA" id="ARBA00022833"/>
    </source>
</evidence>
<evidence type="ECO:0000256" key="17">
    <source>
        <dbReference type="PROSITE-ProRule" id="PRU00175"/>
    </source>
</evidence>
<comment type="subcellular location">
    <subcellularLocation>
        <location evidence="2">Cytoplasm</location>
    </subcellularLocation>
    <subcellularLocation>
        <location evidence="16">Nucleus</location>
        <location evidence="16">Nuclear body</location>
    </subcellularLocation>
</comment>
<evidence type="ECO:0000256" key="9">
    <source>
        <dbReference type="ARBA" id="ARBA00022737"/>
    </source>
</evidence>
<protein>
    <recommendedName>
        <fullName evidence="4">RING-type E3 ubiquitin transferase</fullName>
        <ecNumber evidence="4">2.3.2.27</ecNumber>
    </recommendedName>
</protein>
<feature type="compositionally biased region" description="Low complexity" evidence="19">
    <location>
        <begin position="78"/>
        <end position="95"/>
    </location>
</feature>
<dbReference type="SMART" id="SM00184">
    <property type="entry name" value="RING"/>
    <property type="match status" value="1"/>
</dbReference>
<comment type="caution">
    <text evidence="21">The sequence shown here is derived from an EMBL/GenBank/DDBJ whole genome shotgun (WGS) entry which is preliminary data.</text>
</comment>
<dbReference type="GO" id="GO:0061630">
    <property type="term" value="F:ubiquitin protein ligase activity"/>
    <property type="evidence" value="ECO:0007669"/>
    <property type="project" value="UniProtKB-EC"/>
</dbReference>
<evidence type="ECO:0000256" key="19">
    <source>
        <dbReference type="SAM" id="MobiDB-lite"/>
    </source>
</evidence>
<evidence type="ECO:0000256" key="4">
    <source>
        <dbReference type="ARBA" id="ARBA00012483"/>
    </source>
</evidence>
<evidence type="ECO:0000256" key="15">
    <source>
        <dbReference type="ARBA" id="ARBA00023242"/>
    </source>
</evidence>
<organism evidence="21 22">
    <name type="scientific">Tieghemiomyces parasiticus</name>
    <dbReference type="NCBI Taxonomy" id="78921"/>
    <lineage>
        <taxon>Eukaryota</taxon>
        <taxon>Fungi</taxon>
        <taxon>Fungi incertae sedis</taxon>
        <taxon>Zoopagomycota</taxon>
        <taxon>Kickxellomycotina</taxon>
        <taxon>Dimargaritomycetes</taxon>
        <taxon>Dimargaritales</taxon>
        <taxon>Dimargaritaceae</taxon>
        <taxon>Tieghemiomyces</taxon>
    </lineage>
</organism>
<keyword evidence="10" id="KW-0227">DNA damage</keyword>
<reference evidence="21" key="1">
    <citation type="submission" date="2022-07" db="EMBL/GenBank/DDBJ databases">
        <title>Phylogenomic reconstructions and comparative analyses of Kickxellomycotina fungi.</title>
        <authorList>
            <person name="Reynolds N.K."/>
            <person name="Stajich J.E."/>
            <person name="Barry K."/>
            <person name="Grigoriev I.V."/>
            <person name="Crous P."/>
            <person name="Smith M.E."/>
        </authorList>
    </citation>
    <scope>NUCLEOTIDE SEQUENCE</scope>
    <source>
        <strain evidence="21">RSA 861</strain>
    </source>
</reference>
<feature type="region of interest" description="Disordered" evidence="19">
    <location>
        <begin position="1"/>
        <end position="95"/>
    </location>
</feature>
<name>A0A9W8ALA3_9FUNG</name>
<evidence type="ECO:0000256" key="6">
    <source>
        <dbReference type="ARBA" id="ARBA00022574"/>
    </source>
</evidence>
<dbReference type="Proteomes" id="UP001150569">
    <property type="component" value="Unassembled WGS sequence"/>
</dbReference>
<evidence type="ECO:0000256" key="18">
    <source>
        <dbReference type="SAM" id="Coils"/>
    </source>
</evidence>
<dbReference type="EMBL" id="JANBPT010000030">
    <property type="protein sequence ID" value="KAJ1929591.1"/>
    <property type="molecule type" value="Genomic_DNA"/>
</dbReference>
<keyword evidence="12" id="KW-0833">Ubl conjugation pathway</keyword>
<dbReference type="AlphaFoldDB" id="A0A9W8ALA3"/>
<dbReference type="OrthoDB" id="8062037at2759"/>
<keyword evidence="6" id="KW-0853">WD repeat</keyword>